<feature type="transmembrane region" description="Helical" evidence="1">
    <location>
        <begin position="54"/>
        <end position="74"/>
    </location>
</feature>
<evidence type="ECO:0000313" key="3">
    <source>
        <dbReference type="Proteomes" id="UP000287651"/>
    </source>
</evidence>
<dbReference type="Proteomes" id="UP000287651">
    <property type="component" value="Unassembled WGS sequence"/>
</dbReference>
<keyword evidence="1" id="KW-1133">Transmembrane helix</keyword>
<name>A0A426ZKU2_ENSVE</name>
<comment type="caution">
    <text evidence="2">The sequence shown here is derived from an EMBL/GenBank/DDBJ whole genome shotgun (WGS) entry which is preliminary data.</text>
</comment>
<evidence type="ECO:0000256" key="1">
    <source>
        <dbReference type="SAM" id="Phobius"/>
    </source>
</evidence>
<dbReference type="AlphaFoldDB" id="A0A426ZKU2"/>
<gene>
    <name evidence="2" type="ORF">B296_00012727</name>
</gene>
<proteinExistence type="predicted"/>
<reference evidence="2 3" key="1">
    <citation type="journal article" date="2014" name="Agronomy (Basel)">
        <title>A Draft Genome Sequence for Ensete ventricosum, the Drought-Tolerant Tree Against Hunger.</title>
        <authorList>
            <person name="Harrison J."/>
            <person name="Moore K.A."/>
            <person name="Paszkiewicz K."/>
            <person name="Jones T."/>
            <person name="Grant M."/>
            <person name="Ambacheew D."/>
            <person name="Muzemil S."/>
            <person name="Studholme D.J."/>
        </authorList>
    </citation>
    <scope>NUCLEOTIDE SEQUENCE [LARGE SCALE GENOMIC DNA]</scope>
</reference>
<keyword evidence="1" id="KW-0472">Membrane</keyword>
<keyword evidence="1" id="KW-0812">Transmembrane</keyword>
<organism evidence="2 3">
    <name type="scientific">Ensete ventricosum</name>
    <name type="common">Abyssinian banana</name>
    <name type="synonym">Musa ensete</name>
    <dbReference type="NCBI Taxonomy" id="4639"/>
    <lineage>
        <taxon>Eukaryota</taxon>
        <taxon>Viridiplantae</taxon>
        <taxon>Streptophyta</taxon>
        <taxon>Embryophyta</taxon>
        <taxon>Tracheophyta</taxon>
        <taxon>Spermatophyta</taxon>
        <taxon>Magnoliopsida</taxon>
        <taxon>Liliopsida</taxon>
        <taxon>Zingiberales</taxon>
        <taxon>Musaceae</taxon>
        <taxon>Ensete</taxon>
    </lineage>
</organism>
<dbReference type="EMBL" id="AMZH03006122">
    <property type="protein sequence ID" value="RRT64622.1"/>
    <property type="molecule type" value="Genomic_DNA"/>
</dbReference>
<accession>A0A426ZKU2</accession>
<sequence>MRAARCGTLLCISLLCSSGMLLYWLLPSGLHCFFIAKCPSPAAAGSFTARGGCSSLAVAGFFIAGGFIVGRGMLLPSSLDHDLLLPFPEILGLGVASLRHGRTMVASAVDDFRRGRMAIASTIDDFRHGRVTASSPLGTGWPVGRETMAAALRLVLGSLLFYDPTANRASKGRRLLL</sequence>
<evidence type="ECO:0000313" key="2">
    <source>
        <dbReference type="EMBL" id="RRT64622.1"/>
    </source>
</evidence>
<protein>
    <submittedName>
        <fullName evidence="2">Uncharacterized protein</fullName>
    </submittedName>
</protein>